<sequence length="372" mass="41950">MKTLHLCSYYIGSKVHRRLIEAVAASGGGDQHVWVPIRKAEHRGVNNISSPGVNVYYTKCLGIFTRLFFSWKLISLFGAFSYLSKGKGLEGVDVVHAHTLYSDGFLAYFLSKRYSVPYVLSVRSTDVNVFERALPHWRWAVRKVLAEAKYVLFISPAHKEVIEKKYQLCKSKSLFFGSAVDDYWIEHLKQQRPVCGQGRFNAIYVGDINLNKNIKSAIKGFFSLALGEKATFTVVGGDYVDYKAVYGELPGHIRERVFFFPRVTEHATICRYLADAAVLVMPSHFETFGLVYMEAISQCVPIVYSKGQGIDGLYPEGYVGFSCESRCERSIADAISRALAAFPNGLTFQDAGNPVEAFSWNRRAEFLLKRVY</sequence>
<protein>
    <recommendedName>
        <fullName evidence="5">Glycosyl transferase family 1</fullName>
    </recommendedName>
</protein>
<dbReference type="OrthoDB" id="9062832at2"/>
<dbReference type="PANTHER" id="PTHR45947:SF15">
    <property type="entry name" value="TEICHURONIC ACID BIOSYNTHESIS GLYCOSYLTRANSFERASE TUAC-RELATED"/>
    <property type="match status" value="1"/>
</dbReference>
<evidence type="ECO:0008006" key="5">
    <source>
        <dbReference type="Google" id="ProtNLM"/>
    </source>
</evidence>
<dbReference type="GO" id="GO:0016757">
    <property type="term" value="F:glycosyltransferase activity"/>
    <property type="evidence" value="ECO:0007669"/>
    <property type="project" value="InterPro"/>
</dbReference>
<dbReference type="Gene3D" id="3.40.50.2000">
    <property type="entry name" value="Glycogen Phosphorylase B"/>
    <property type="match status" value="2"/>
</dbReference>
<dbReference type="Pfam" id="PF13439">
    <property type="entry name" value="Glyco_transf_4"/>
    <property type="match status" value="1"/>
</dbReference>
<organism evidence="3 4">
    <name type="scientific">Phytopseudomonas daroniae</name>
    <dbReference type="NCBI Taxonomy" id="2487519"/>
    <lineage>
        <taxon>Bacteria</taxon>
        <taxon>Pseudomonadati</taxon>
        <taxon>Pseudomonadota</taxon>
        <taxon>Gammaproteobacteria</taxon>
        <taxon>Pseudomonadales</taxon>
        <taxon>Pseudomonadaceae</taxon>
        <taxon>Phytopseudomonas</taxon>
    </lineage>
</organism>
<feature type="domain" description="Glycosyl transferase family 1" evidence="1">
    <location>
        <begin position="200"/>
        <end position="339"/>
    </location>
</feature>
<dbReference type="SUPFAM" id="SSF53756">
    <property type="entry name" value="UDP-Glycosyltransferase/glycogen phosphorylase"/>
    <property type="match status" value="1"/>
</dbReference>
<dbReference type="RefSeq" id="WP_131178988.1">
    <property type="nucleotide sequence ID" value="NZ_QJUI01000004.1"/>
</dbReference>
<evidence type="ECO:0000259" key="2">
    <source>
        <dbReference type="Pfam" id="PF13439"/>
    </source>
</evidence>
<evidence type="ECO:0000313" key="3">
    <source>
        <dbReference type="EMBL" id="TBU81926.1"/>
    </source>
</evidence>
<dbReference type="Pfam" id="PF00534">
    <property type="entry name" value="Glycos_transf_1"/>
    <property type="match status" value="1"/>
</dbReference>
<evidence type="ECO:0000259" key="1">
    <source>
        <dbReference type="Pfam" id="PF00534"/>
    </source>
</evidence>
<evidence type="ECO:0000313" key="4">
    <source>
        <dbReference type="Proteomes" id="UP000292302"/>
    </source>
</evidence>
<reference evidence="3 4" key="1">
    <citation type="submission" date="2018-06" db="EMBL/GenBank/DDBJ databases">
        <title>Three novel Pseudomonas species isolated from symptomatic oak.</title>
        <authorList>
            <person name="Bueno-Gonzalez V."/>
            <person name="Brady C."/>
        </authorList>
    </citation>
    <scope>NUCLEOTIDE SEQUENCE [LARGE SCALE GENOMIC DNA]</scope>
    <source>
        <strain evidence="3 4">P9A</strain>
    </source>
</reference>
<dbReference type="EMBL" id="QJUI01000004">
    <property type="protein sequence ID" value="TBU81926.1"/>
    <property type="molecule type" value="Genomic_DNA"/>
</dbReference>
<dbReference type="InterPro" id="IPR001296">
    <property type="entry name" value="Glyco_trans_1"/>
</dbReference>
<feature type="domain" description="Glycosyltransferase subfamily 4-like N-terminal" evidence="2">
    <location>
        <begin position="29"/>
        <end position="172"/>
    </location>
</feature>
<gene>
    <name evidence="3" type="ORF">DNK06_05240</name>
</gene>
<dbReference type="PANTHER" id="PTHR45947">
    <property type="entry name" value="SULFOQUINOVOSYL TRANSFERASE SQD2"/>
    <property type="match status" value="1"/>
</dbReference>
<name>A0A4Q9QQ38_9GAMM</name>
<comment type="caution">
    <text evidence="3">The sequence shown here is derived from an EMBL/GenBank/DDBJ whole genome shotgun (WGS) entry which is preliminary data.</text>
</comment>
<proteinExistence type="predicted"/>
<dbReference type="AlphaFoldDB" id="A0A4Q9QQ38"/>
<keyword evidence="4" id="KW-1185">Reference proteome</keyword>
<dbReference type="InterPro" id="IPR050194">
    <property type="entry name" value="Glycosyltransferase_grp1"/>
</dbReference>
<dbReference type="Proteomes" id="UP000292302">
    <property type="component" value="Unassembled WGS sequence"/>
</dbReference>
<accession>A0A4Q9QQ38</accession>
<dbReference type="InterPro" id="IPR028098">
    <property type="entry name" value="Glyco_trans_4-like_N"/>
</dbReference>
<dbReference type="CDD" id="cd03801">
    <property type="entry name" value="GT4_PimA-like"/>
    <property type="match status" value="1"/>
</dbReference>